<accession>A0ABV9WBW3</accession>
<evidence type="ECO:0000313" key="9">
    <source>
        <dbReference type="Proteomes" id="UP001595912"/>
    </source>
</evidence>
<keyword evidence="9" id="KW-1185">Reference proteome</keyword>
<evidence type="ECO:0000256" key="4">
    <source>
        <dbReference type="ARBA" id="ARBA00022553"/>
    </source>
</evidence>
<dbReference type="Gene3D" id="1.10.287.130">
    <property type="match status" value="1"/>
</dbReference>
<dbReference type="SUPFAM" id="SSF47384">
    <property type="entry name" value="Homodimeric domain of signal transducing histidine kinase"/>
    <property type="match status" value="1"/>
</dbReference>
<gene>
    <name evidence="8" type="ORF">ACFPIJ_45070</name>
</gene>
<reference evidence="9" key="1">
    <citation type="journal article" date="2019" name="Int. J. Syst. Evol. Microbiol.">
        <title>The Global Catalogue of Microorganisms (GCM) 10K type strain sequencing project: providing services to taxonomists for standard genome sequencing and annotation.</title>
        <authorList>
            <consortium name="The Broad Institute Genomics Platform"/>
            <consortium name="The Broad Institute Genome Sequencing Center for Infectious Disease"/>
            <person name="Wu L."/>
            <person name="Ma J."/>
        </authorList>
    </citation>
    <scope>NUCLEOTIDE SEQUENCE [LARGE SCALE GENOMIC DNA]</scope>
    <source>
        <strain evidence="9">CGMCC 4.7152</strain>
    </source>
</reference>
<dbReference type="CDD" id="cd00082">
    <property type="entry name" value="HisKA"/>
    <property type="match status" value="1"/>
</dbReference>
<dbReference type="EC" id="2.7.13.3" evidence="3"/>
<keyword evidence="5 8" id="KW-0808">Transferase</keyword>
<dbReference type="InterPro" id="IPR003661">
    <property type="entry name" value="HisK_dim/P_dom"/>
</dbReference>
<evidence type="ECO:0000256" key="1">
    <source>
        <dbReference type="ARBA" id="ARBA00000085"/>
    </source>
</evidence>
<evidence type="ECO:0000256" key="6">
    <source>
        <dbReference type="ARBA" id="ARBA00023012"/>
    </source>
</evidence>
<keyword evidence="6" id="KW-0902">Two-component regulatory system</keyword>
<comment type="catalytic activity">
    <reaction evidence="1">
        <text>ATP + protein L-histidine = ADP + protein N-phospho-L-histidine.</text>
        <dbReference type="EC" id="2.7.13.3"/>
    </reaction>
</comment>
<comment type="caution">
    <text evidence="8">The sequence shown here is derived from an EMBL/GenBank/DDBJ whole genome shotgun (WGS) entry which is preliminary data.</text>
</comment>
<dbReference type="Gene3D" id="3.30.565.10">
    <property type="entry name" value="Histidine kinase-like ATPase, C-terminal domain"/>
    <property type="match status" value="1"/>
</dbReference>
<dbReference type="PANTHER" id="PTHR43547:SF2">
    <property type="entry name" value="HYBRID SIGNAL TRANSDUCTION HISTIDINE KINASE C"/>
    <property type="match status" value="1"/>
</dbReference>
<keyword evidence="5 8" id="KW-0418">Kinase</keyword>
<dbReference type="InterPro" id="IPR036890">
    <property type="entry name" value="HATPase_C_sf"/>
</dbReference>
<dbReference type="Pfam" id="PF02518">
    <property type="entry name" value="HATPase_c"/>
    <property type="match status" value="1"/>
</dbReference>
<protein>
    <recommendedName>
        <fullName evidence="3">histidine kinase</fullName>
        <ecNumber evidence="3">2.7.13.3</ecNumber>
    </recommendedName>
</protein>
<dbReference type="Pfam" id="PF00512">
    <property type="entry name" value="HisKA"/>
    <property type="match status" value="1"/>
</dbReference>
<evidence type="ECO:0000259" key="7">
    <source>
        <dbReference type="PROSITE" id="PS50109"/>
    </source>
</evidence>
<proteinExistence type="predicted"/>
<organism evidence="8 9">
    <name type="scientific">Dactylosporangium cerinum</name>
    <dbReference type="NCBI Taxonomy" id="1434730"/>
    <lineage>
        <taxon>Bacteria</taxon>
        <taxon>Bacillati</taxon>
        <taxon>Actinomycetota</taxon>
        <taxon>Actinomycetes</taxon>
        <taxon>Micromonosporales</taxon>
        <taxon>Micromonosporaceae</taxon>
        <taxon>Dactylosporangium</taxon>
    </lineage>
</organism>
<dbReference type="PROSITE" id="PS50109">
    <property type="entry name" value="HIS_KIN"/>
    <property type="match status" value="1"/>
</dbReference>
<keyword evidence="4" id="KW-0597">Phosphoprotein</keyword>
<comment type="subcellular location">
    <subcellularLocation>
        <location evidence="2">Cell membrane</location>
    </subcellularLocation>
</comment>
<sequence>MPHWEVALDAHTPEPPQSARIRGTFLRLMSHELRTPLTSIRGYSELLVTGRAGPLSDQQQRMVTMIDLSAVRLHGVVEDLIVVASLDAGDFRLRLEPTRLAAVVARAADEVATTARDAGVTISPDVAADLVVAADPRHLQRALSNLLTAAVASCPGGGTVAVTATGAAPVAVVIGSGPGGRLDQLLARFLGAGPVDPADLDGAGVGLAVARAVVEHHGGRLEVTSDAGAGTRIAVTLPAADVPSRRHQ</sequence>
<dbReference type="SMART" id="SM00388">
    <property type="entry name" value="HisKA"/>
    <property type="match status" value="1"/>
</dbReference>
<feature type="domain" description="Histidine kinase" evidence="7">
    <location>
        <begin position="28"/>
        <end position="241"/>
    </location>
</feature>
<dbReference type="EMBL" id="JBHSIU010000066">
    <property type="protein sequence ID" value="MFC5004990.1"/>
    <property type="molecule type" value="Genomic_DNA"/>
</dbReference>
<name>A0ABV9WBW3_9ACTN</name>
<dbReference type="SUPFAM" id="SSF55874">
    <property type="entry name" value="ATPase domain of HSP90 chaperone/DNA topoisomerase II/histidine kinase"/>
    <property type="match status" value="1"/>
</dbReference>
<evidence type="ECO:0000313" key="8">
    <source>
        <dbReference type="EMBL" id="MFC5004990.1"/>
    </source>
</evidence>
<dbReference type="PANTHER" id="PTHR43547">
    <property type="entry name" value="TWO-COMPONENT HISTIDINE KINASE"/>
    <property type="match status" value="1"/>
</dbReference>
<dbReference type="Proteomes" id="UP001595912">
    <property type="component" value="Unassembled WGS sequence"/>
</dbReference>
<dbReference type="SMART" id="SM00387">
    <property type="entry name" value="HATPase_c"/>
    <property type="match status" value="1"/>
</dbReference>
<dbReference type="InterPro" id="IPR003594">
    <property type="entry name" value="HATPase_dom"/>
</dbReference>
<dbReference type="InterPro" id="IPR005467">
    <property type="entry name" value="His_kinase_dom"/>
</dbReference>
<dbReference type="GO" id="GO:0016301">
    <property type="term" value="F:kinase activity"/>
    <property type="evidence" value="ECO:0007669"/>
    <property type="project" value="UniProtKB-KW"/>
</dbReference>
<dbReference type="InterPro" id="IPR036097">
    <property type="entry name" value="HisK_dim/P_sf"/>
</dbReference>
<evidence type="ECO:0000256" key="2">
    <source>
        <dbReference type="ARBA" id="ARBA00004236"/>
    </source>
</evidence>
<evidence type="ECO:0000256" key="5">
    <source>
        <dbReference type="ARBA" id="ARBA00022777"/>
    </source>
</evidence>
<dbReference type="RefSeq" id="WP_380125379.1">
    <property type="nucleotide sequence ID" value="NZ_JBHSIU010000066.1"/>
</dbReference>
<dbReference type="PRINTS" id="PR00344">
    <property type="entry name" value="BCTRLSENSOR"/>
</dbReference>
<evidence type="ECO:0000256" key="3">
    <source>
        <dbReference type="ARBA" id="ARBA00012438"/>
    </source>
</evidence>
<dbReference type="InterPro" id="IPR004358">
    <property type="entry name" value="Sig_transdc_His_kin-like_C"/>
</dbReference>